<feature type="region of interest" description="Disordered" evidence="1">
    <location>
        <begin position="51"/>
        <end position="74"/>
    </location>
</feature>
<sequence>MHQRGLRLFYAAGVGKFPGLWKKVFRTAMYVVPYKTVQRGQILLASQHIGASRAPGSTFTRTGHWSRRNKPQTA</sequence>
<evidence type="ECO:0000313" key="5">
    <source>
        <dbReference type="Proteomes" id="UP000256710"/>
    </source>
</evidence>
<protein>
    <submittedName>
        <fullName evidence="3">Uncharacterized protein</fullName>
    </submittedName>
</protein>
<dbReference type="AlphaFoldDB" id="A0A375H6E0"/>
<name>A0A375H6E0_9BURK</name>
<dbReference type="EMBL" id="LT984806">
    <property type="protein sequence ID" value="SPD46003.1"/>
    <property type="molecule type" value="Genomic_DNA"/>
</dbReference>
<gene>
    <name evidence="2" type="ORF">CBM2605_A70030</name>
    <name evidence="3" type="ORF">CBM2607_10940</name>
</gene>
<accession>A0A375H6E0</accession>
<evidence type="ECO:0000313" key="4">
    <source>
        <dbReference type="Proteomes" id="UP000255168"/>
    </source>
</evidence>
<evidence type="ECO:0000256" key="1">
    <source>
        <dbReference type="SAM" id="MobiDB-lite"/>
    </source>
</evidence>
<dbReference type="Proteomes" id="UP000255168">
    <property type="component" value="Chromosome I"/>
</dbReference>
<reference evidence="4 5" key="1">
    <citation type="submission" date="2018-01" db="EMBL/GenBank/DDBJ databases">
        <authorList>
            <person name="Clerissi C."/>
        </authorList>
    </citation>
    <scope>NUCLEOTIDE SEQUENCE [LARGE SCALE GENOMIC DNA]</scope>
    <source>
        <strain evidence="2">Cupriavidus taiwanensis STM 6082</strain>
        <strain evidence="3">Cupriavidus taiwanensis STM 6160</strain>
    </source>
</reference>
<proteinExistence type="predicted"/>
<keyword evidence="5" id="KW-1185">Reference proteome</keyword>
<feature type="compositionally biased region" description="Basic residues" evidence="1">
    <location>
        <begin position="64"/>
        <end position="74"/>
    </location>
</feature>
<dbReference type="EMBL" id="OFTC01000029">
    <property type="protein sequence ID" value="SOZ37430.1"/>
    <property type="molecule type" value="Genomic_DNA"/>
</dbReference>
<dbReference type="Proteomes" id="UP000256710">
    <property type="component" value="Unassembled WGS sequence"/>
</dbReference>
<organism evidence="3 4">
    <name type="scientific">Cupriavidus neocaledonicus</name>
    <dbReference type="NCBI Taxonomy" id="1040979"/>
    <lineage>
        <taxon>Bacteria</taxon>
        <taxon>Pseudomonadati</taxon>
        <taxon>Pseudomonadota</taxon>
        <taxon>Betaproteobacteria</taxon>
        <taxon>Burkholderiales</taxon>
        <taxon>Burkholderiaceae</taxon>
        <taxon>Cupriavidus</taxon>
    </lineage>
</organism>
<evidence type="ECO:0000313" key="3">
    <source>
        <dbReference type="EMBL" id="SPD46003.1"/>
    </source>
</evidence>
<evidence type="ECO:0000313" key="2">
    <source>
        <dbReference type="EMBL" id="SOZ37430.1"/>
    </source>
</evidence>